<keyword evidence="4 7" id="KW-1133">Transmembrane helix</keyword>
<dbReference type="EMBL" id="VIIS01001528">
    <property type="protein sequence ID" value="KAF0296868.1"/>
    <property type="molecule type" value="Genomic_DNA"/>
</dbReference>
<dbReference type="Gene3D" id="1.20.1250.20">
    <property type="entry name" value="MFS general substrate transporter like domains"/>
    <property type="match status" value="2"/>
</dbReference>
<feature type="domain" description="Major facilitator superfamily (MFS) profile" evidence="8">
    <location>
        <begin position="61"/>
        <end position="456"/>
    </location>
</feature>
<feature type="transmembrane region" description="Helical" evidence="7">
    <location>
        <begin position="268"/>
        <end position="291"/>
    </location>
</feature>
<evidence type="ECO:0000256" key="5">
    <source>
        <dbReference type="ARBA" id="ARBA00023136"/>
    </source>
</evidence>
<feature type="transmembrane region" description="Helical" evidence="7">
    <location>
        <begin position="215"/>
        <end position="236"/>
    </location>
</feature>
<comment type="subcellular location">
    <subcellularLocation>
        <location evidence="1">Membrane</location>
        <topology evidence="1">Multi-pass membrane protein</topology>
    </subcellularLocation>
</comment>
<keyword evidence="3 7" id="KW-0812">Transmembrane</keyword>
<dbReference type="InterPro" id="IPR011701">
    <property type="entry name" value="MFS"/>
</dbReference>
<dbReference type="GO" id="GO:0022857">
    <property type="term" value="F:transmembrane transporter activity"/>
    <property type="evidence" value="ECO:0007669"/>
    <property type="project" value="InterPro"/>
</dbReference>
<dbReference type="AlphaFoldDB" id="A0A6A4W494"/>
<evidence type="ECO:0000256" key="7">
    <source>
        <dbReference type="SAM" id="Phobius"/>
    </source>
</evidence>
<reference evidence="9 10" key="1">
    <citation type="submission" date="2019-07" db="EMBL/GenBank/DDBJ databases">
        <title>Draft genome assembly of a fouling barnacle, Amphibalanus amphitrite (Darwin, 1854): The first reference genome for Thecostraca.</title>
        <authorList>
            <person name="Kim W."/>
        </authorList>
    </citation>
    <scope>NUCLEOTIDE SEQUENCE [LARGE SCALE GENOMIC DNA]</scope>
    <source>
        <strain evidence="9">SNU_AA5</strain>
        <tissue evidence="9">Soma without cirri and trophi</tissue>
    </source>
</reference>
<evidence type="ECO:0000313" key="9">
    <source>
        <dbReference type="EMBL" id="KAF0296868.1"/>
    </source>
</evidence>
<dbReference type="InterPro" id="IPR050930">
    <property type="entry name" value="MFS_Vesicular_Transporter"/>
</dbReference>
<feature type="transmembrane region" description="Helical" evidence="7">
    <location>
        <begin position="373"/>
        <end position="391"/>
    </location>
</feature>
<feature type="transmembrane region" description="Helical" evidence="7">
    <location>
        <begin position="191"/>
        <end position="209"/>
    </location>
</feature>
<keyword evidence="2" id="KW-0813">Transport</keyword>
<feature type="transmembrane region" description="Helical" evidence="7">
    <location>
        <begin position="95"/>
        <end position="115"/>
    </location>
</feature>
<name>A0A6A4W494_AMPAM</name>
<dbReference type="OrthoDB" id="446368at2759"/>
<protein>
    <submittedName>
        <fullName evidence="9">MFS-type transporter SLC18B1</fullName>
    </submittedName>
</protein>
<dbReference type="PANTHER" id="PTHR23506">
    <property type="entry name" value="GH10249P"/>
    <property type="match status" value="1"/>
</dbReference>
<dbReference type="InterPro" id="IPR036259">
    <property type="entry name" value="MFS_trans_sf"/>
</dbReference>
<dbReference type="PROSITE" id="PS50850">
    <property type="entry name" value="MFS"/>
    <property type="match status" value="1"/>
</dbReference>
<dbReference type="SUPFAM" id="SSF103473">
    <property type="entry name" value="MFS general substrate transporter"/>
    <property type="match status" value="1"/>
</dbReference>
<feature type="transmembrane region" description="Helical" evidence="7">
    <location>
        <begin position="403"/>
        <end position="423"/>
    </location>
</feature>
<feature type="transmembrane region" description="Helical" evidence="7">
    <location>
        <begin position="127"/>
        <end position="148"/>
    </location>
</feature>
<evidence type="ECO:0000256" key="2">
    <source>
        <dbReference type="ARBA" id="ARBA00022448"/>
    </source>
</evidence>
<dbReference type="PANTHER" id="PTHR23506:SF26">
    <property type="entry name" value="MFS-TYPE TRANSPORTER SLC18B1"/>
    <property type="match status" value="1"/>
</dbReference>
<feature type="transmembrane region" description="Helical" evidence="7">
    <location>
        <begin position="154"/>
        <end position="179"/>
    </location>
</feature>
<organism evidence="9 10">
    <name type="scientific">Amphibalanus amphitrite</name>
    <name type="common">Striped barnacle</name>
    <name type="synonym">Balanus amphitrite</name>
    <dbReference type="NCBI Taxonomy" id="1232801"/>
    <lineage>
        <taxon>Eukaryota</taxon>
        <taxon>Metazoa</taxon>
        <taxon>Ecdysozoa</taxon>
        <taxon>Arthropoda</taxon>
        <taxon>Crustacea</taxon>
        <taxon>Multicrustacea</taxon>
        <taxon>Cirripedia</taxon>
        <taxon>Thoracica</taxon>
        <taxon>Thoracicalcarea</taxon>
        <taxon>Balanomorpha</taxon>
        <taxon>Balanoidea</taxon>
        <taxon>Balanidae</taxon>
        <taxon>Amphibalaninae</taxon>
        <taxon>Amphibalanus</taxon>
    </lineage>
</organism>
<dbReference type="InterPro" id="IPR020846">
    <property type="entry name" value="MFS_dom"/>
</dbReference>
<keyword evidence="10" id="KW-1185">Reference proteome</keyword>
<sequence length="464" mass="48357">MTWILASEIPKSTTDLPEHLHGDPQPPNYGTMAATPPFSAPSDPAGSPRAPAKSSPQQRRLLAGLAVVSVLSGSLIAVMVPFFPSEAASRGVSQTTISGVFSCFALAQMLLYPLVAPLALRLGVTRLYNIGIATAGASTIAFGTFYHIPGGTGFIAACFAARVVEAAGTAAVSACGFTIIGNQFSGRSSSVVALVSAAQSAGLSVAPAIGGGLYAAAGFGLPFYVLGSVMVVTAAVNMRFMPAVEKTDDSPSDVTKMFRTLAASPENWLCLLIVFCYSLDFFTFESCVAPYAVAALGITPATLGLYFTVATGSYVFTSILWARLAERTTNPYPVMSLCLLLVSASQLLIPPASFLGLQPTWWLFGLGMTLQEALFGGAYIPCFQLMLAASVRAGLHDDLRTHAFVSSVFWSAYSLGTVVGPLAGGLLVDAYGFPLMMTAVAALTLTVALLTACQAAVRTFRARC</sequence>
<dbReference type="Proteomes" id="UP000440578">
    <property type="component" value="Unassembled WGS sequence"/>
</dbReference>
<evidence type="ECO:0000256" key="4">
    <source>
        <dbReference type="ARBA" id="ARBA00022989"/>
    </source>
</evidence>
<evidence type="ECO:0000313" key="10">
    <source>
        <dbReference type="Proteomes" id="UP000440578"/>
    </source>
</evidence>
<accession>A0A6A4W494</accession>
<feature type="region of interest" description="Disordered" evidence="6">
    <location>
        <begin position="1"/>
        <end position="54"/>
    </location>
</feature>
<feature type="transmembrane region" description="Helical" evidence="7">
    <location>
        <begin position="334"/>
        <end position="353"/>
    </location>
</feature>
<comment type="caution">
    <text evidence="9">The sequence shown here is derived from an EMBL/GenBank/DDBJ whole genome shotgun (WGS) entry which is preliminary data.</text>
</comment>
<gene>
    <name evidence="9" type="primary">SLC18B1_10</name>
    <name evidence="9" type="ORF">FJT64_005715</name>
</gene>
<dbReference type="Pfam" id="PF07690">
    <property type="entry name" value="MFS_1"/>
    <property type="match status" value="1"/>
</dbReference>
<keyword evidence="5 7" id="KW-0472">Membrane</keyword>
<evidence type="ECO:0000256" key="6">
    <source>
        <dbReference type="SAM" id="MobiDB-lite"/>
    </source>
</evidence>
<proteinExistence type="predicted"/>
<dbReference type="GO" id="GO:0016020">
    <property type="term" value="C:membrane"/>
    <property type="evidence" value="ECO:0007669"/>
    <property type="project" value="UniProtKB-SubCell"/>
</dbReference>
<evidence type="ECO:0000256" key="1">
    <source>
        <dbReference type="ARBA" id="ARBA00004141"/>
    </source>
</evidence>
<feature type="transmembrane region" description="Helical" evidence="7">
    <location>
        <begin position="61"/>
        <end position="83"/>
    </location>
</feature>
<evidence type="ECO:0000259" key="8">
    <source>
        <dbReference type="PROSITE" id="PS50850"/>
    </source>
</evidence>
<feature type="transmembrane region" description="Helical" evidence="7">
    <location>
        <begin position="435"/>
        <end position="457"/>
    </location>
</feature>
<evidence type="ECO:0000256" key="3">
    <source>
        <dbReference type="ARBA" id="ARBA00022692"/>
    </source>
</evidence>
<feature type="transmembrane region" description="Helical" evidence="7">
    <location>
        <begin position="303"/>
        <end position="322"/>
    </location>
</feature>